<evidence type="ECO:0000313" key="6">
    <source>
        <dbReference type="Proteomes" id="UP000255265"/>
    </source>
</evidence>
<name>A0A370FCU0_9BURK</name>
<dbReference type="Proteomes" id="UP000255265">
    <property type="component" value="Unassembled WGS sequence"/>
</dbReference>
<dbReference type="InterPro" id="IPR006143">
    <property type="entry name" value="RND_pump_MFP"/>
</dbReference>
<dbReference type="RefSeq" id="WP_114803553.1">
    <property type="nucleotide sequence ID" value="NZ_QQAV01000006.1"/>
</dbReference>
<dbReference type="Gene3D" id="2.40.420.20">
    <property type="match status" value="1"/>
</dbReference>
<dbReference type="Gene3D" id="2.40.30.170">
    <property type="match status" value="1"/>
</dbReference>
<dbReference type="AlphaFoldDB" id="A0A370FCU0"/>
<dbReference type="Gene3D" id="1.10.287.470">
    <property type="entry name" value="Helix hairpin bin"/>
    <property type="match status" value="1"/>
</dbReference>
<feature type="coiled-coil region" evidence="2">
    <location>
        <begin position="117"/>
        <end position="144"/>
    </location>
</feature>
<accession>A0A370FCU0</accession>
<keyword evidence="2" id="KW-0175">Coiled coil</keyword>
<evidence type="ECO:0000259" key="3">
    <source>
        <dbReference type="Pfam" id="PF25954"/>
    </source>
</evidence>
<dbReference type="InterPro" id="IPR058637">
    <property type="entry name" value="YknX-like_C"/>
</dbReference>
<dbReference type="Pfam" id="PF25989">
    <property type="entry name" value="YknX_C"/>
    <property type="match status" value="1"/>
</dbReference>
<dbReference type="OrthoDB" id="10524at2"/>
<proteinExistence type="inferred from homology"/>
<reference evidence="5 6" key="1">
    <citation type="submission" date="2018-07" db="EMBL/GenBank/DDBJ databases">
        <title>Genomic Encyclopedia of Type Strains, Phase IV (KMG-IV): sequencing the most valuable type-strain genomes for metagenomic binning, comparative biology and taxonomic classification.</title>
        <authorList>
            <person name="Goeker M."/>
        </authorList>
    </citation>
    <scope>NUCLEOTIDE SEQUENCE [LARGE SCALE GENOMIC DNA]</scope>
    <source>
        <strain evidence="5 6">DSM 21352</strain>
    </source>
</reference>
<feature type="domain" description="YknX-like C-terminal permuted SH3-like" evidence="4">
    <location>
        <begin position="300"/>
        <end position="368"/>
    </location>
</feature>
<evidence type="ECO:0000256" key="1">
    <source>
        <dbReference type="ARBA" id="ARBA00009477"/>
    </source>
</evidence>
<dbReference type="GO" id="GO:0015562">
    <property type="term" value="F:efflux transmembrane transporter activity"/>
    <property type="evidence" value="ECO:0007669"/>
    <property type="project" value="TreeGrafter"/>
</dbReference>
<protein>
    <submittedName>
        <fullName evidence="5">RND family efflux transporter MFP subunit</fullName>
    </submittedName>
</protein>
<dbReference type="STRING" id="433924.NS331_20125"/>
<comment type="similarity">
    <text evidence="1">Belongs to the membrane fusion protein (MFP) (TC 8.A.1) family.</text>
</comment>
<keyword evidence="6" id="KW-1185">Reference proteome</keyword>
<comment type="caution">
    <text evidence="5">The sequence shown here is derived from an EMBL/GenBank/DDBJ whole genome shotgun (WGS) entry which is preliminary data.</text>
</comment>
<dbReference type="NCBIfam" id="TIGR01730">
    <property type="entry name" value="RND_mfp"/>
    <property type="match status" value="1"/>
</dbReference>
<gene>
    <name evidence="5" type="ORF">DFR41_106244</name>
</gene>
<dbReference type="PANTHER" id="PTHR30469:SF15">
    <property type="entry name" value="HLYD FAMILY OF SECRETION PROTEINS"/>
    <property type="match status" value="1"/>
</dbReference>
<sequence length="385" mass="39967">MQRSRRPLLIAILVVALVAVAAFFLLRGKSAEGEAKKADKPAATARPALTVTVVQPQPAELVAGLPANGNIAAWQEAIIGSESAGLRLADVRVNVGDVVKKGQVLATFSGDTVQAEVAQARASLAEAEAAAADAAANAERARTLSATGALSQAQINQYLTTGQTAKARVEAARAALQAQQVRQRNTQVLAPDDGVISSRTATVGAVVGSGAELFRLVRLGRLEWRAEVASNELPKVRVGQKARVTAASGVTVEGTVRALAPTVDPQTRNALVYVDLPGNGDVRAGMYARGEFMLGRIQQLTVPQSAVVVRDGFASVFEVAADGKVAMRRVTTGQRAGDRIAIAEGVKPEMKLVERGAAFLNDGDVVQVQGQGQPTPAAAAPAPKQ</sequence>
<dbReference type="EMBL" id="QQAV01000006">
    <property type="protein sequence ID" value="RDI23537.1"/>
    <property type="molecule type" value="Genomic_DNA"/>
</dbReference>
<evidence type="ECO:0000313" key="5">
    <source>
        <dbReference type="EMBL" id="RDI23537.1"/>
    </source>
</evidence>
<evidence type="ECO:0000256" key="2">
    <source>
        <dbReference type="SAM" id="Coils"/>
    </source>
</evidence>
<dbReference type="Pfam" id="PF25954">
    <property type="entry name" value="Beta-barrel_RND_2"/>
    <property type="match status" value="1"/>
</dbReference>
<feature type="domain" description="CusB-like beta-barrel" evidence="3">
    <location>
        <begin position="226"/>
        <end position="292"/>
    </location>
</feature>
<dbReference type="SUPFAM" id="SSF111369">
    <property type="entry name" value="HlyD-like secretion proteins"/>
    <property type="match status" value="1"/>
</dbReference>
<dbReference type="PANTHER" id="PTHR30469">
    <property type="entry name" value="MULTIDRUG RESISTANCE PROTEIN MDTA"/>
    <property type="match status" value="1"/>
</dbReference>
<evidence type="ECO:0000259" key="4">
    <source>
        <dbReference type="Pfam" id="PF25989"/>
    </source>
</evidence>
<organism evidence="5 6">
    <name type="scientific">Pseudacidovorax intermedius</name>
    <dbReference type="NCBI Taxonomy" id="433924"/>
    <lineage>
        <taxon>Bacteria</taxon>
        <taxon>Pseudomonadati</taxon>
        <taxon>Pseudomonadota</taxon>
        <taxon>Betaproteobacteria</taxon>
        <taxon>Burkholderiales</taxon>
        <taxon>Comamonadaceae</taxon>
        <taxon>Pseudacidovorax</taxon>
    </lineage>
</organism>
<dbReference type="InterPro" id="IPR058792">
    <property type="entry name" value="Beta-barrel_RND_2"/>
</dbReference>
<dbReference type="Gene3D" id="2.40.50.100">
    <property type="match status" value="1"/>
</dbReference>
<dbReference type="GO" id="GO:1990281">
    <property type="term" value="C:efflux pump complex"/>
    <property type="evidence" value="ECO:0007669"/>
    <property type="project" value="TreeGrafter"/>
</dbReference>